<dbReference type="InterPro" id="IPR015943">
    <property type="entry name" value="WD40/YVTN_repeat-like_dom_sf"/>
</dbReference>
<keyword evidence="2" id="KW-0539">Nucleus</keyword>
<proteinExistence type="predicted"/>
<feature type="domain" description="RSE1/DDB1/CPSF1 first beta-propeller" evidence="4">
    <location>
        <begin position="129"/>
        <end position="469"/>
    </location>
</feature>
<accession>A0A286ULF7</accession>
<dbReference type="Pfam" id="PF23726">
    <property type="entry name" value="Beta-prop_RSE1_2nd"/>
    <property type="match status" value="1"/>
</dbReference>
<gene>
    <name evidence="6" type="ORF">PNOK_0303700</name>
</gene>
<dbReference type="GO" id="GO:0005634">
    <property type="term" value="C:nucleus"/>
    <property type="evidence" value="ECO:0007669"/>
    <property type="project" value="UniProtKB-SubCell"/>
</dbReference>
<protein>
    <submittedName>
        <fullName evidence="6">Cleavage factor</fullName>
    </submittedName>
</protein>
<evidence type="ECO:0000259" key="5">
    <source>
        <dbReference type="Pfam" id="PF23726"/>
    </source>
</evidence>
<evidence type="ECO:0000259" key="3">
    <source>
        <dbReference type="Pfam" id="PF03178"/>
    </source>
</evidence>
<dbReference type="OrthoDB" id="6109at2759"/>
<comment type="caution">
    <text evidence="6">The sequence shown here is derived from an EMBL/GenBank/DDBJ whole genome shotgun (WGS) entry which is preliminary data.</text>
</comment>
<dbReference type="STRING" id="2282107.A0A286ULF7"/>
<dbReference type="Proteomes" id="UP000217199">
    <property type="component" value="Unassembled WGS sequence"/>
</dbReference>
<evidence type="ECO:0000313" key="7">
    <source>
        <dbReference type="Proteomes" id="UP000217199"/>
    </source>
</evidence>
<evidence type="ECO:0000256" key="1">
    <source>
        <dbReference type="ARBA" id="ARBA00004123"/>
    </source>
</evidence>
<dbReference type="Pfam" id="PF10433">
    <property type="entry name" value="Beta-prop_RSE1_1st"/>
    <property type="match status" value="1"/>
</dbReference>
<evidence type="ECO:0000259" key="4">
    <source>
        <dbReference type="Pfam" id="PF10433"/>
    </source>
</evidence>
<sequence length="1424" mass="157564">MQVLRCETLPPSGIEHAVTLRLLPSTVNRKRTQDVDGTYPKVVCNMVAARSNFLRIYEIVEENVSIQAQGRSKQWSRFRKDTEAVEGEVEMDTQGEGFVNMGAVKSVSSTNATPATVFRFYFVREYRLHGIVTGVEAVKTLSTLEDTLDRLLVSFKDAKLALLEWSVANHELQTVSIHTYERAPQLVSLDPKTFAAMLRVDPQSRCAALSLPCDSLAILPFYQSQVDLELMDADNTLGRDVPYSPSFILDIKTEVDYRIQHVVDFAFLPGYTSPTVAILFQNQQTWTGRLKEFKDTCCLFIFTLDLVTRKYPIITTVEGLPHDCFSVLPCDSSLGGAVIISANALIYVDQASRKTALPVNGWASRITDMPLQVLGPEEQECDMHLEGCHAAFVDVRTFFVITQDGFVHPVEIIMDGKTVTRLALGTAMAQTTIPSLVRFIDTGREEGGKDSLLFAGSTVGPSILLRTTRVDEEAPKEVLNEAPVAVADHPNTMEIDDEDDIYGDALADKKSISGALSSVHKDSVEMRSVIHLSLCDSLHAYGPIGDMSFSLTRNGDRPVAELVASTGWDKTGGFTLFQKDLPIRHKRKVHAIGGARGVWSIPVRQPLRVSGGSVERPNQTALDVYDSIIISTDANPSPGLTRFASKTSRNDITINTRRTETTIGAAPFFQRTAILHVTTDLIRVLEPDCTERQCIKDMDGSIKRPKIRFCSISDPFILVIREDDSLGLFVGDAERGRIRRKDMTPMGEKISRYSAGCFYSDQSGMFNLCSNPSLSSSPETRQKPATASLESAVDAQRSSQWLILCRPQGVIEIWTLPKLSLVFSTSLIGSPRKPQALDVELLQLASIGESCPQPYLIVMLRCGQLAMYQAVPNERLDWPESTSRPNSLQISFAKMRTELFEARQTNPTEKSSILAEQRRALRTFIPFSTSPSPESTLHGVFVTGDQPCWILATDKDGLRVHSCGFQAVNSFTSCSIWNSRGDFLMHTDEGPCLLEWMPNINIGSNLPSRTIPLNRHYTKLAFNSVTGLMVAASLLTNPFTLFDEEGNQLWEPDAPNVNYPQSEVSTLELFSSDFSCILDGYEFQPNEFVNALDSIQLETQSTESGMKEFIVVGTAINRGEDLAVKGATYVFDIVEIVPDADKTRSFKLRLLCRDEAKGPVTALCGLNGYLVSSMGQKIFVRALDLDERLVGIAFLDVGVYVTTLCVLKNLLLIGDAVKSVWFVAFQEDPFKLVIVAKDVEPLSVTFADFLFSPSGQFYIAVGDEEGVLRLLEFDPSDPESRSGQYLLRRAEFHGQVESRSTALIAQRQPGEDGLIPQAKLICGAADGSMYALVPIDIEETAKRLQLLQGQLTRNMQHVAGLNPRAFRIVRNDTVARPLSKGVLDGNLLSAFGELPISRQIEITRPLGTDRLTMLKDWSTLNGSW</sequence>
<dbReference type="PANTHER" id="PTHR10644">
    <property type="entry name" value="DNA REPAIR/RNA PROCESSING CPSF FAMILY"/>
    <property type="match status" value="1"/>
</dbReference>
<feature type="domain" description="RSE1/DDB1/CPSF1 second beta-propeller" evidence="5">
    <location>
        <begin position="592"/>
        <end position="975"/>
    </location>
</feature>
<dbReference type="GO" id="GO:0003676">
    <property type="term" value="F:nucleic acid binding"/>
    <property type="evidence" value="ECO:0007669"/>
    <property type="project" value="InterPro"/>
</dbReference>
<organism evidence="6 7">
    <name type="scientific">Pyrrhoderma noxium</name>
    <dbReference type="NCBI Taxonomy" id="2282107"/>
    <lineage>
        <taxon>Eukaryota</taxon>
        <taxon>Fungi</taxon>
        <taxon>Dikarya</taxon>
        <taxon>Basidiomycota</taxon>
        <taxon>Agaricomycotina</taxon>
        <taxon>Agaricomycetes</taxon>
        <taxon>Hymenochaetales</taxon>
        <taxon>Hymenochaetaceae</taxon>
        <taxon>Pyrrhoderma</taxon>
    </lineage>
</organism>
<dbReference type="InterPro" id="IPR018846">
    <property type="entry name" value="Beta-prop_RSE1/DDB1/CPSF1_1st"/>
</dbReference>
<feature type="domain" description="RSE1/DDB1/CPSF1 C-terminal" evidence="3">
    <location>
        <begin position="1065"/>
        <end position="1391"/>
    </location>
</feature>
<dbReference type="EMBL" id="NBII01000003">
    <property type="protein sequence ID" value="PAV20410.1"/>
    <property type="molecule type" value="Genomic_DNA"/>
</dbReference>
<dbReference type="InterPro" id="IPR050358">
    <property type="entry name" value="RSE1/DDB1/CFT1"/>
</dbReference>
<dbReference type="Pfam" id="PF03178">
    <property type="entry name" value="CPSF_A"/>
    <property type="match status" value="1"/>
</dbReference>
<reference evidence="6 7" key="1">
    <citation type="journal article" date="2017" name="Mol. Ecol.">
        <title>Comparative and population genomic landscape of Phellinus noxius: A hypervariable fungus causing root rot in trees.</title>
        <authorList>
            <person name="Chung C.L."/>
            <person name="Lee T.J."/>
            <person name="Akiba M."/>
            <person name="Lee H.H."/>
            <person name="Kuo T.H."/>
            <person name="Liu D."/>
            <person name="Ke H.M."/>
            <person name="Yokoi T."/>
            <person name="Roa M.B."/>
            <person name="Lu M.J."/>
            <person name="Chang Y.Y."/>
            <person name="Ann P.J."/>
            <person name="Tsai J.N."/>
            <person name="Chen C.Y."/>
            <person name="Tzean S.S."/>
            <person name="Ota Y."/>
            <person name="Hattori T."/>
            <person name="Sahashi N."/>
            <person name="Liou R.F."/>
            <person name="Kikuchi T."/>
            <person name="Tsai I.J."/>
        </authorList>
    </citation>
    <scope>NUCLEOTIDE SEQUENCE [LARGE SCALE GENOMIC DNA]</scope>
    <source>
        <strain evidence="6 7">FFPRI411160</strain>
    </source>
</reference>
<dbReference type="Gene3D" id="2.130.10.10">
    <property type="entry name" value="YVTN repeat-like/Quinoprotein amine dehydrogenase"/>
    <property type="match status" value="3"/>
</dbReference>
<keyword evidence="7" id="KW-1185">Reference proteome</keyword>
<comment type="subcellular location">
    <subcellularLocation>
        <location evidence="1">Nucleus</location>
    </subcellularLocation>
</comment>
<dbReference type="InterPro" id="IPR004871">
    <property type="entry name" value="RSE1/DDB1/CPSF1_C"/>
</dbReference>
<evidence type="ECO:0000313" key="6">
    <source>
        <dbReference type="EMBL" id="PAV20410.1"/>
    </source>
</evidence>
<dbReference type="FunCoup" id="A0A286ULF7">
    <property type="interactions" value="678"/>
</dbReference>
<evidence type="ECO:0000256" key="2">
    <source>
        <dbReference type="ARBA" id="ARBA00023242"/>
    </source>
</evidence>
<dbReference type="InterPro" id="IPR058543">
    <property type="entry name" value="Beta-prop_RSE1/DDB1/CPSF1_2nd"/>
</dbReference>
<name>A0A286ULF7_9AGAM</name>
<dbReference type="InParanoid" id="A0A286ULF7"/>